<dbReference type="OrthoDB" id="9959437at2"/>
<reference evidence="2 3" key="1">
    <citation type="journal article" date="2013" name="Genome Announc.">
        <title>Complete Genome Sequence of Glaciecola psychrophila Strain 170T.</title>
        <authorList>
            <person name="Yin J."/>
            <person name="Chen J."/>
            <person name="Liu G."/>
            <person name="Yu Y."/>
            <person name="Song L."/>
            <person name="Wang X."/>
            <person name="Qu X."/>
        </authorList>
    </citation>
    <scope>NUCLEOTIDE SEQUENCE [LARGE SCALE GENOMIC DNA]</scope>
    <source>
        <strain evidence="2 3">170</strain>
    </source>
</reference>
<evidence type="ECO:0000256" key="1">
    <source>
        <dbReference type="SAM" id="MobiDB-lite"/>
    </source>
</evidence>
<name>K6YVS0_9ALTE</name>
<dbReference type="STRING" id="1129794.C427_2432"/>
<dbReference type="EMBL" id="CP003837">
    <property type="protein sequence ID" value="AGH44541.1"/>
    <property type="molecule type" value="Genomic_DNA"/>
</dbReference>
<gene>
    <name evidence="2" type="ORF">C427_2432</name>
</gene>
<organism evidence="2 3">
    <name type="scientific">Paraglaciecola psychrophila 170</name>
    <dbReference type="NCBI Taxonomy" id="1129794"/>
    <lineage>
        <taxon>Bacteria</taxon>
        <taxon>Pseudomonadati</taxon>
        <taxon>Pseudomonadota</taxon>
        <taxon>Gammaproteobacteria</taxon>
        <taxon>Alteromonadales</taxon>
        <taxon>Alteromonadaceae</taxon>
        <taxon>Paraglaciecola</taxon>
    </lineage>
</organism>
<accession>K6YVS0</accession>
<keyword evidence="3" id="KW-1185">Reference proteome</keyword>
<evidence type="ECO:0000313" key="3">
    <source>
        <dbReference type="Proteomes" id="UP000011864"/>
    </source>
</evidence>
<dbReference type="HOGENOM" id="CLU_2344141_0_0_6"/>
<feature type="region of interest" description="Disordered" evidence="1">
    <location>
        <begin position="1"/>
        <end position="21"/>
    </location>
</feature>
<evidence type="ECO:0000313" key="2">
    <source>
        <dbReference type="EMBL" id="AGH44541.1"/>
    </source>
</evidence>
<feature type="compositionally biased region" description="Polar residues" evidence="1">
    <location>
        <begin position="1"/>
        <end position="13"/>
    </location>
</feature>
<dbReference type="RefSeq" id="WP_007636461.1">
    <property type="nucleotide sequence ID" value="NC_020514.1"/>
</dbReference>
<proteinExistence type="predicted"/>
<sequence length="97" mass="10656">MKSLGNETFTPSDQKGKEDPKTYTVKALNSLQLTEVYADGAKMVEGGVGLNFKGIMLCLKYGLIDTDISKISSLHHAELGKFIFSKASLLEEERKNS</sequence>
<dbReference type="KEGG" id="gps:C427_2432"/>
<dbReference type="PATRIC" id="fig|1129794.4.peg.2411"/>
<dbReference type="AlphaFoldDB" id="K6YVS0"/>
<dbReference type="Proteomes" id="UP000011864">
    <property type="component" value="Chromosome"/>
</dbReference>
<protein>
    <submittedName>
        <fullName evidence="2">Uncharacterized protein</fullName>
    </submittedName>
</protein>